<dbReference type="AlphaFoldDB" id="A0A2X0QR90"/>
<proteinExistence type="predicted"/>
<dbReference type="RefSeq" id="WP_120488119.1">
    <property type="nucleotide sequence ID" value="NZ_CBCPKC010000002.1"/>
</dbReference>
<organism evidence="1 2">
    <name type="scientific">Brochothrix thermosphacta</name>
    <name type="common">Microbacterium thermosphactum</name>
    <dbReference type="NCBI Taxonomy" id="2756"/>
    <lineage>
        <taxon>Bacteria</taxon>
        <taxon>Bacillati</taxon>
        <taxon>Bacillota</taxon>
        <taxon>Bacilli</taxon>
        <taxon>Bacillales</taxon>
        <taxon>Listeriaceae</taxon>
        <taxon>Brochothrix</taxon>
    </lineage>
</organism>
<accession>A0A2X0QR90</accession>
<dbReference type="Proteomes" id="UP000270190">
    <property type="component" value="Unassembled WGS sequence"/>
</dbReference>
<protein>
    <submittedName>
        <fullName evidence="1">Uncharacterized protein</fullName>
    </submittedName>
</protein>
<evidence type="ECO:0000313" key="2">
    <source>
        <dbReference type="Proteomes" id="UP000270190"/>
    </source>
</evidence>
<evidence type="ECO:0000313" key="1">
    <source>
        <dbReference type="EMBL" id="SPP30814.1"/>
    </source>
</evidence>
<name>A0A2X0QR90_BROTH</name>
<gene>
    <name evidence="1" type="ORF">BTBSAS_90028</name>
</gene>
<reference evidence="2" key="1">
    <citation type="submission" date="2018-04" db="EMBL/GenBank/DDBJ databases">
        <authorList>
            <person name="Illikoud N."/>
        </authorList>
    </citation>
    <scope>NUCLEOTIDE SEQUENCE [LARGE SCALE GENOMIC DNA]</scope>
</reference>
<sequence length="163" mass="18777">MDPNEENSQKNESDPSVIYEENIIEENIPYLYEPLILNSGEFAKSPEFSTRVNLPVGVPMNWKYVSTYNRYNVTPGYIKSKSIVFVAGIMAVLSSKAKSKFFAGVATAEALRKSNYAMKKKYWTTRKYVSKDARNVYVKFEVKIYNDSARNKLVQSYTENHVR</sequence>
<dbReference type="EMBL" id="OUNC01000083">
    <property type="protein sequence ID" value="SPP30814.1"/>
    <property type="molecule type" value="Genomic_DNA"/>
</dbReference>